<evidence type="ECO:0000313" key="4">
    <source>
        <dbReference type="Proteomes" id="UP001592528"/>
    </source>
</evidence>
<evidence type="ECO:0000259" key="2">
    <source>
        <dbReference type="Pfam" id="PF09851"/>
    </source>
</evidence>
<protein>
    <submittedName>
        <fullName evidence="3">SHOCT domain-containing protein</fullName>
    </submittedName>
</protein>
<feature type="transmembrane region" description="Helical" evidence="1">
    <location>
        <begin position="9"/>
        <end position="30"/>
    </location>
</feature>
<feature type="transmembrane region" description="Helical" evidence="1">
    <location>
        <begin position="45"/>
        <end position="65"/>
    </location>
</feature>
<evidence type="ECO:0000313" key="3">
    <source>
        <dbReference type="EMBL" id="MFC1407057.1"/>
    </source>
</evidence>
<proteinExistence type="predicted"/>
<gene>
    <name evidence="3" type="ORF">ACEZDJ_37815</name>
</gene>
<keyword evidence="1" id="KW-0472">Membrane</keyword>
<reference evidence="3 4" key="1">
    <citation type="submission" date="2024-09" db="EMBL/GenBank/DDBJ databases">
        <authorList>
            <person name="Lee S.D."/>
        </authorList>
    </citation>
    <scope>NUCLEOTIDE SEQUENCE [LARGE SCALE GENOMIC DNA]</scope>
    <source>
        <strain evidence="3 4">N1-5</strain>
    </source>
</reference>
<dbReference type="RefSeq" id="WP_030264820.1">
    <property type="nucleotide sequence ID" value="NZ_JBHEZZ010000037.1"/>
</dbReference>
<feature type="domain" description="SHOCT" evidence="2">
    <location>
        <begin position="107"/>
        <end position="134"/>
    </location>
</feature>
<keyword evidence="4" id="KW-1185">Reference proteome</keyword>
<accession>A0ABV6V025</accession>
<dbReference type="Pfam" id="PF09851">
    <property type="entry name" value="SHOCT"/>
    <property type="match status" value="1"/>
</dbReference>
<organism evidence="3 4">
    <name type="scientific">Streptacidiphilus cavernicola</name>
    <dbReference type="NCBI Taxonomy" id="3342716"/>
    <lineage>
        <taxon>Bacteria</taxon>
        <taxon>Bacillati</taxon>
        <taxon>Actinomycetota</taxon>
        <taxon>Actinomycetes</taxon>
        <taxon>Kitasatosporales</taxon>
        <taxon>Streptomycetaceae</taxon>
        <taxon>Streptacidiphilus</taxon>
    </lineage>
</organism>
<comment type="caution">
    <text evidence="3">The sequence shown here is derived from an EMBL/GenBank/DDBJ whole genome shotgun (WGS) entry which is preliminary data.</text>
</comment>
<evidence type="ECO:0000256" key="1">
    <source>
        <dbReference type="SAM" id="Phobius"/>
    </source>
</evidence>
<dbReference type="EMBL" id="JBHEZZ010000037">
    <property type="protein sequence ID" value="MFC1407057.1"/>
    <property type="molecule type" value="Genomic_DNA"/>
</dbReference>
<name>A0ABV6V025_9ACTN</name>
<sequence length="135" mass="15312">MSGYPLLDLFWTMLWFFLWIMWLFLLFRIFADIFRSDDLGGWGKAGWLIFVIILPFVGVLVYLIVRGSTMNRRDLEQAQQREAAFQEYVRQAAGSDGGSSGSGSHVDQLATLAELKRNGALSPDEYDRAKAKLLA</sequence>
<dbReference type="Proteomes" id="UP001592528">
    <property type="component" value="Unassembled WGS sequence"/>
</dbReference>
<dbReference type="InterPro" id="IPR018649">
    <property type="entry name" value="SHOCT"/>
</dbReference>
<keyword evidence="1" id="KW-1133">Transmembrane helix</keyword>
<keyword evidence="1" id="KW-0812">Transmembrane</keyword>